<dbReference type="PROSITE" id="PS50021">
    <property type="entry name" value="CH"/>
    <property type="match status" value="2"/>
</dbReference>
<comment type="similarity">
    <text evidence="4">Belongs to the nesprin family.</text>
</comment>
<evidence type="ECO:0000256" key="12">
    <source>
        <dbReference type="ARBA" id="ARBA00023212"/>
    </source>
</evidence>
<dbReference type="InterPro" id="IPR001589">
    <property type="entry name" value="Actinin_actin-bd_CS"/>
</dbReference>
<evidence type="ECO:0000256" key="13">
    <source>
        <dbReference type="ARBA" id="ARBA00023242"/>
    </source>
</evidence>
<dbReference type="VEuPathDB" id="VectorBase:BGLB017453"/>
<feature type="compositionally biased region" description="Polar residues" evidence="15">
    <location>
        <begin position="8"/>
        <end position="22"/>
    </location>
</feature>
<dbReference type="GO" id="GO:0034993">
    <property type="term" value="C:meiotic nuclear membrane microtubule tethering complex"/>
    <property type="evidence" value="ECO:0007669"/>
    <property type="project" value="TreeGrafter"/>
</dbReference>
<feature type="domain" description="Calponin-homology (CH)" evidence="16">
    <location>
        <begin position="162"/>
        <end position="267"/>
    </location>
</feature>
<dbReference type="InterPro" id="IPR002017">
    <property type="entry name" value="Spectrin_repeat"/>
</dbReference>
<evidence type="ECO:0000256" key="8">
    <source>
        <dbReference type="ARBA" id="ARBA00022989"/>
    </source>
</evidence>
<dbReference type="KEGG" id="bgt:106069939"/>
<dbReference type="Gene3D" id="1.10.418.10">
    <property type="entry name" value="Calponin-like domain"/>
    <property type="match status" value="2"/>
</dbReference>
<feature type="coiled-coil region" evidence="14">
    <location>
        <begin position="1771"/>
        <end position="1819"/>
    </location>
</feature>
<dbReference type="InterPro" id="IPR036872">
    <property type="entry name" value="CH_dom_sf"/>
</dbReference>
<dbReference type="FunFam" id="1.10.418.10:FF:000037">
    <property type="entry name" value="nesprin-1 isoform X1"/>
    <property type="match status" value="1"/>
</dbReference>
<dbReference type="EnsemblMetazoa" id="BGLB017453-RA">
    <property type="protein sequence ID" value="BGLB017453-PA"/>
    <property type="gene ID" value="BGLB017453"/>
</dbReference>
<dbReference type="GO" id="GO:0051015">
    <property type="term" value="F:actin filament binding"/>
    <property type="evidence" value="ECO:0007669"/>
    <property type="project" value="TreeGrafter"/>
</dbReference>
<feature type="coiled-coil region" evidence="14">
    <location>
        <begin position="2691"/>
        <end position="2754"/>
    </location>
</feature>
<dbReference type="CDD" id="cd21243">
    <property type="entry name" value="CH_SYNE1_rpt2"/>
    <property type="match status" value="1"/>
</dbReference>
<evidence type="ECO:0000256" key="1">
    <source>
        <dbReference type="ARBA" id="ARBA00004126"/>
    </source>
</evidence>
<dbReference type="SMART" id="SM00033">
    <property type="entry name" value="CH"/>
    <property type="match status" value="2"/>
</dbReference>
<evidence type="ECO:0000256" key="9">
    <source>
        <dbReference type="ARBA" id="ARBA00023054"/>
    </source>
</evidence>
<organism evidence="17 18">
    <name type="scientific">Biomphalaria glabrata</name>
    <name type="common">Bloodfluke planorb</name>
    <name type="synonym">Freshwater snail</name>
    <dbReference type="NCBI Taxonomy" id="6526"/>
    <lineage>
        <taxon>Eukaryota</taxon>
        <taxon>Metazoa</taxon>
        <taxon>Spiralia</taxon>
        <taxon>Lophotrochozoa</taxon>
        <taxon>Mollusca</taxon>
        <taxon>Gastropoda</taxon>
        <taxon>Heterobranchia</taxon>
        <taxon>Euthyneura</taxon>
        <taxon>Panpulmonata</taxon>
        <taxon>Hygrophila</taxon>
        <taxon>Lymnaeoidea</taxon>
        <taxon>Planorbidae</taxon>
        <taxon>Biomphalaria</taxon>
    </lineage>
</organism>
<evidence type="ECO:0000256" key="11">
    <source>
        <dbReference type="ARBA" id="ARBA00023203"/>
    </source>
</evidence>
<evidence type="ECO:0000256" key="7">
    <source>
        <dbReference type="ARBA" id="ARBA00022737"/>
    </source>
</evidence>
<dbReference type="Gene3D" id="1.20.58.60">
    <property type="match status" value="16"/>
</dbReference>
<keyword evidence="7" id="KW-0677">Repeat</keyword>
<evidence type="ECO:0000256" key="15">
    <source>
        <dbReference type="SAM" id="MobiDB-lite"/>
    </source>
</evidence>
<feature type="coiled-coil region" evidence="14">
    <location>
        <begin position="3312"/>
        <end position="3348"/>
    </location>
</feature>
<feature type="coiled-coil region" evidence="14">
    <location>
        <begin position="1001"/>
        <end position="1028"/>
    </location>
</feature>
<dbReference type="PANTHER" id="PTHR47535:SF1">
    <property type="entry name" value="NESPRIN-1"/>
    <property type="match status" value="1"/>
</dbReference>
<feature type="coiled-coil region" evidence="14">
    <location>
        <begin position="887"/>
        <end position="924"/>
    </location>
</feature>
<dbReference type="Pfam" id="PF25034">
    <property type="entry name" value="Spectrin_SYNE1"/>
    <property type="match status" value="1"/>
</dbReference>
<dbReference type="InterPro" id="IPR057057">
    <property type="entry name" value="Spectrin_SYNE1"/>
</dbReference>
<dbReference type="Pfam" id="PF00435">
    <property type="entry name" value="Spectrin"/>
    <property type="match status" value="8"/>
</dbReference>
<evidence type="ECO:0000256" key="5">
    <source>
        <dbReference type="ARBA" id="ARBA00022490"/>
    </source>
</evidence>
<feature type="coiled-coil region" evidence="14">
    <location>
        <begin position="715"/>
        <end position="775"/>
    </location>
</feature>
<dbReference type="InterPro" id="IPR018159">
    <property type="entry name" value="Spectrin/alpha-actinin"/>
</dbReference>
<dbReference type="Pfam" id="PF00307">
    <property type="entry name" value="CH"/>
    <property type="match status" value="2"/>
</dbReference>
<dbReference type="SMART" id="SM00150">
    <property type="entry name" value="SPEC"/>
    <property type="match status" value="21"/>
</dbReference>
<evidence type="ECO:0000256" key="14">
    <source>
        <dbReference type="SAM" id="Coils"/>
    </source>
</evidence>
<evidence type="ECO:0000313" key="18">
    <source>
        <dbReference type="Proteomes" id="UP000076420"/>
    </source>
</evidence>
<dbReference type="GO" id="GO:0030017">
    <property type="term" value="C:sarcomere"/>
    <property type="evidence" value="ECO:0007669"/>
    <property type="project" value="UniProtKB-SubCell"/>
</dbReference>
<feature type="coiled-coil region" evidence="14">
    <location>
        <begin position="2332"/>
        <end position="2404"/>
    </location>
</feature>
<evidence type="ECO:0000256" key="6">
    <source>
        <dbReference type="ARBA" id="ARBA00022692"/>
    </source>
</evidence>
<keyword evidence="13" id="KW-0539">Nucleus</keyword>
<keyword evidence="10" id="KW-0472">Membrane</keyword>
<dbReference type="GO" id="GO:0005856">
    <property type="term" value="C:cytoskeleton"/>
    <property type="evidence" value="ECO:0007669"/>
    <property type="project" value="UniProtKB-SubCell"/>
</dbReference>
<dbReference type="GO" id="GO:0005640">
    <property type="term" value="C:nuclear outer membrane"/>
    <property type="evidence" value="ECO:0007669"/>
    <property type="project" value="TreeGrafter"/>
</dbReference>
<dbReference type="InterPro" id="IPR052403">
    <property type="entry name" value="LINC-complex_assoc"/>
</dbReference>
<feature type="coiled-coil region" evidence="14">
    <location>
        <begin position="1242"/>
        <end position="1276"/>
    </location>
</feature>
<dbReference type="GO" id="GO:0008285">
    <property type="term" value="P:negative regulation of cell population proliferation"/>
    <property type="evidence" value="ECO:0007669"/>
    <property type="project" value="TreeGrafter"/>
</dbReference>
<keyword evidence="8" id="KW-1133">Transmembrane helix</keyword>
<feature type="region of interest" description="Disordered" evidence="15">
    <location>
        <begin position="1"/>
        <end position="22"/>
    </location>
</feature>
<dbReference type="SUPFAM" id="SSF47576">
    <property type="entry name" value="Calponin-homology domain, CH-domain"/>
    <property type="match status" value="1"/>
</dbReference>
<evidence type="ECO:0000259" key="16">
    <source>
        <dbReference type="PROSITE" id="PS50021"/>
    </source>
</evidence>
<reference evidence="17" key="1">
    <citation type="submission" date="2020-05" db="UniProtKB">
        <authorList>
            <consortium name="EnsemblMetazoa"/>
        </authorList>
    </citation>
    <scope>IDENTIFICATION</scope>
    <source>
        <strain evidence="17">BB02</strain>
    </source>
</reference>
<dbReference type="PANTHER" id="PTHR47535">
    <property type="entry name" value="MUSCLE-SPECIFIC PROTEIN 300 KDA, ISOFORM G"/>
    <property type="match status" value="1"/>
</dbReference>
<feature type="coiled-coil region" evidence="14">
    <location>
        <begin position="2786"/>
        <end position="2813"/>
    </location>
</feature>
<gene>
    <name evidence="17" type="primary">106069939</name>
</gene>
<evidence type="ECO:0000256" key="4">
    <source>
        <dbReference type="ARBA" id="ARBA00008619"/>
    </source>
</evidence>
<dbReference type="FunFam" id="1.10.418.10:FF:000033">
    <property type="entry name" value="nesprin-1 isoform X1"/>
    <property type="match status" value="1"/>
</dbReference>
<comment type="subcellular location">
    <subcellularLocation>
        <location evidence="3">Cytoplasm</location>
        <location evidence="3">Cytoskeleton</location>
    </subcellularLocation>
    <subcellularLocation>
        <location evidence="2">Cytoplasm</location>
        <location evidence="2">Myofibril</location>
        <location evidence="2">Sarcomere</location>
    </subcellularLocation>
    <subcellularLocation>
        <location evidence="1">Nucleus membrane</location>
    </subcellularLocation>
</comment>
<proteinExistence type="inferred from homology"/>
<dbReference type="GO" id="GO:0007097">
    <property type="term" value="P:nuclear migration"/>
    <property type="evidence" value="ECO:0007669"/>
    <property type="project" value="TreeGrafter"/>
</dbReference>
<dbReference type="OrthoDB" id="18740at2759"/>
<keyword evidence="5" id="KW-0963">Cytoplasm</keyword>
<feature type="domain" description="Calponin-homology (CH)" evidence="16">
    <location>
        <begin position="37"/>
        <end position="144"/>
    </location>
</feature>
<dbReference type="STRING" id="6526.A0A2C9KCB0"/>
<dbReference type="CDD" id="cd00176">
    <property type="entry name" value="SPEC"/>
    <property type="match status" value="8"/>
</dbReference>
<keyword evidence="11" id="KW-0009">Actin-binding</keyword>
<dbReference type="SUPFAM" id="SSF46966">
    <property type="entry name" value="Spectrin repeat"/>
    <property type="match status" value="22"/>
</dbReference>
<evidence type="ECO:0000256" key="10">
    <source>
        <dbReference type="ARBA" id="ARBA00023136"/>
    </source>
</evidence>
<dbReference type="Proteomes" id="UP000076420">
    <property type="component" value="Unassembled WGS sequence"/>
</dbReference>
<keyword evidence="6" id="KW-0812">Transmembrane</keyword>
<dbReference type="VEuPathDB" id="VectorBase:BGLAX_043148"/>
<dbReference type="InterPro" id="IPR047291">
    <property type="entry name" value="CH_SYNE1_rpt2"/>
</dbReference>
<evidence type="ECO:0000256" key="2">
    <source>
        <dbReference type="ARBA" id="ARBA00004204"/>
    </source>
</evidence>
<keyword evidence="12" id="KW-0206">Cytoskeleton</keyword>
<dbReference type="InterPro" id="IPR001715">
    <property type="entry name" value="CH_dom"/>
</dbReference>
<accession>A0A2C9KCB0</accession>
<feature type="coiled-coil region" evidence="14">
    <location>
        <begin position="2215"/>
        <end position="2297"/>
    </location>
</feature>
<sequence>MADRFPNDDSSVPSPRGSQSGQAIQQTIQNLQHEQERVQKKTFTNWMNTYLCKRVPPIKVENLFEEVKDGVVLLSLLEVLSGEKLPMEKGPRLRRPHHLANISTALNFLEKKKIKLVNINANTIADGKPSIVLGLVWTIILYFQIEETINAVPGDNSNKKQTLPKQSLLDWAESVLTDKYGIPVKDFGKSWINGVAFNAMIHNIRPDLVDMDQIRRQQARINLEHAFSTAETHLGIPRLLDPEDVDVPKPDEKSIMTYVAQFLKAYPNAAGSGAPSLDINTVDKELQAYNNLITWLNQDAKSVLANTLNEVTDREQEFSNYMSFKSEQDKREPLYLKIGEKVLSGQALRIGKPEWEKLDISWQEVDEGIRQWLLKLDASLPGELGKLGQWLYEAEKLMNKKEETNDNLDKMAALYLDLAQKHRTFFKDLDKWKQFFAQVKRAGQYEGMPLQGEQIEHMGKRLDLVALQSIVRQNRLDYTHQKYKLMAQLKELEAKLEQWTSKYGKEDTVDKMLKDYIESIERQRLMDQCEKIWMDTKNTAEVYKSGGADQTEITQIDSFMNDANNRWIELSAHVRDVRPMLEEVIIAWKTFRTSSDKLGSWLTQGEKVIQGSKEDIEKFFNDLAPIEEMHATLNQNGNLLADGATQPVADEIKRTLSTLNKRYDDLLSQFHSYHQNEVIGKAVVEYETGVNSLATWLANSSSFLDYQIPCIHAELKAYLLRLDEIQSEIQDVEKNFKATTKTAQSLVKDSSQEDVNIMLQTLNQQKEAIVNLRKEIPEKIKYLKSLLPNVESLETGIIDLDGWLNKGRELLSSHQLEGNLEAAEASLENHKTFFTEVTYQKSILESKNKVFQKIIGIKPKLKNVDFEPAEAFMKTANDEFQTVVSTAKEWERRLEALVRLWRALQQKQLQLEEWLDTAQNILDDKDDDPDSLIRKHKTFFNQMDKAMMSNYEKAANEILDQLEPSERKHLSQTLDHLKERWEHVLHHAPLKLLKLEFVIPEDKFEKGMEKAETSLREAQDQIKRNHNIKEALAKHKQIFQEGNLVSSCEQWLDNMKTIAQQLLKLSTVEKSLDQRYNNHLERWKKLRMIADDTFLQLKQLPERWKEYHQKMGDVETWVQNIDKLIQAMAREDLTSDEYKELLAQFQKEMKNMGKFQDDANWLEKSLEELIKDAPESDARRERERLKAVLSKFKAVKPSTDATLQKSNILSRGYDYRDNLVKKSSWLDEAQRLALEHPAIDSLEDARAYLQEHEYLLTKLEAEKANIQAEIEAGKRLQNDRNAPAFIQQSVVELDRKWRDTNELAKAKHEKLKQQVKDWENYEKEKSTVLNYLKKAETELEKPLESLNQENAIKDFQSKKELQSTLNKLKGSLNEMTKLNALLADGASRERQGPLKGEITDIDRKLESVSHRLNAKLSDLEATITKWSEYYKRLNNFCDWLNEKETKLNEVYENKQDSPDTQLQKAEGISSQVYENHVTLENLEKDARGLTQNFRSRETAALKSKLTSVRRQWESLCARAKDRSTALTGNVAHWQKYQTLQEQLLPWITHAEKYCATVLPKCASAEEAKEMYDIHQAFLQECEENLPIFEQMNTEASYLMDQPNIRQEVENVQKRWGNILTSSEDRSTKVDKMFGAWTAYSDELDNFQESLNKIQTRLASEPNVNTSDIQVLEHELALAKALQDEIRSHQSHYHNLARQFEVVQGHASPEGLSVLKSKQDSIKADWNEVNSSVVERQKILTNALQHRKQFYGRLQDTEKWLQKMKKTLDSGNEIYTDEVGEIQAKLKMMKDETKSQEKTFQDLQQEFKELIAVCSEEEAAILSDRFNKMLEGYTQVEDLIDNRENLCNKWTGYSDTQKEVQAKIKALQARLQSPNVSEMEVAQIKREIDNLRKSLQPWSQESDQLDELMSTAQMVIKDRASQRTLHFGSEVQNLESLCEQAGATARQREEQIGELTQLSTEFIQNKDDLVEHLLDVQKKLLEAKAGKSNVQGIKDLVKQIESIREEVYSHNPEYEQLRELGRQIMHADPTKAAAIQQQLNQVSAAWEEIQGIIADKHQQFNGVANLWQQYNDAKQGVVKIVSDTDPLVQQDLAFNNQEDVKRSLEQHKVINEHKENLEAQLVCWDQIKSGEDEVKAWINSMVNKLDDSVKHFDDAVSVEARLAKFKDEAPYYEEVMKEMNQKLRDLQDLNKSKSVPTLIASHQDIQKQFQKAGSLANQLESMMTTFTDEHQGLQQEMEEETQWMNELKEALSKCDDVSGSKEDLIKRYEDSKHLLQELASHQRNITAIQNKTDALQKKYPSSETVSLAKDGNVVSKKFESLTQRAERIQSSLIGQLEQQCSEAQQQQMRWLNNAKEKVAWCGDIAGDKYSIEAKLATIKDLKASIQEGEQKRQEAINRLDAIKSLLPKSKQVEFETSHKQMEKEWQNMLMSLNQTQSKLENSLEQWQEHDQKYEVLSQWLKDVESNMRLETALKPDLSGKKEQLEFLKALEQSVQTHRSEIEGIRDTAQEISNVSGDSRTLSYAGQLVTRYQSLASSVKEQLDKCKQNIEDHNVYEKSQKAAADWLKSARQQLEQCASVTGDEDSLNTKLKILQSLIANKENGASIFNTAIEAGEKLYPNTANEGRESIRRELRGLRESWEMFNDNLNETQRQLDSSRMQWQSFDENFDQLYQWVQDVESKVEIEPELKSSLQEKKALLQNYKTKYQDIKSHQKMIDSISDKGSALSSSQVRNKLAQLNNKYQILCKNAENCSQKAENFVDEHQQYQDLYQHCRDWMHSTSDKVAVCSELGGDKQALQNRLERLKEIVSTYKDGEMKIKEAHKQGHATLTHTSPSGQANIRHELESLSSDWEQLVNRINQSQEDLMHAINAIDLYDGSCEVLNKWLKETESKFKDCDLKTTLRDKALQVETFKALQKEILSKQDQINNLQNMAAQVQTSDPRLASYSTQLATKYETLKNLARETIAKWEDYVEEHKVFEENYTQCIEWVDTLRKRLQVCSDLAGDKQDVEERIFKLQELSAERDEGANHVHQTTEIGERLYANTSSQGRDMIRQDIRNLRDDWEAFRDEISDVQRKLDLNLNQWSSYDENFDIFQKWLLDMEVKLKEDAELKATLPEKKAQLQNHKVRHQDILSREHIIDNLTEKAQALTQSAPSAKVKKFVGELKRKYETICQTSKGILDKLETTMRDHQQYQDVSQDFTDWLNSARERLAACSDRSGDKLSLQGKRERLKEISSNVKEGERKLNLTQQLGAATAHNTSTQGRDVLQRELDHFQREWKDYLNLMHHTETSLDQTMSMWGDFEAKFEQFAEWLKKIEQKVKGHELKNTLKEKQAQVETFKRQREEILSHQTEIDKFTDDAQSLMHTSSDVRLSSQVTQLTNKYQGLLSLVKDLISKWEKYVQDHQMYDSRMEELKNWMNVANQKLSQCAQPVKDQGSLEEKRALVQMLFTEKDHGHQKLMSTLESGEKLSPDTAAVGREKVRGELRGAKQEWEDFLAGLNDAQRHVDSYMHQWSSYTDGQDQMLRWMAETEAALRADVELKNTLQEKRVQLQAQRPNNLLTPISLLKAVIDNKCTFHLKMFNLDILLVYNCV</sequence>
<keyword evidence="9 14" id="KW-0175">Coiled coil</keyword>
<evidence type="ECO:0000256" key="3">
    <source>
        <dbReference type="ARBA" id="ARBA00004245"/>
    </source>
</evidence>
<protein>
    <recommendedName>
        <fullName evidence="16">Calponin-homology (CH) domain-containing protein</fullName>
    </recommendedName>
</protein>
<evidence type="ECO:0000313" key="17">
    <source>
        <dbReference type="EnsemblMetazoa" id="BGLB017453-PA"/>
    </source>
</evidence>
<dbReference type="PROSITE" id="PS00019">
    <property type="entry name" value="ACTININ_1"/>
    <property type="match status" value="1"/>
</dbReference>
<name>A0A2C9KCB0_BIOGL</name>